<organism evidence="3 4">
    <name type="scientific">Candidatus Polarisedimenticola svalbardensis</name>
    <dbReference type="NCBI Taxonomy" id="2886004"/>
    <lineage>
        <taxon>Bacteria</taxon>
        <taxon>Pseudomonadati</taxon>
        <taxon>Acidobacteriota</taxon>
        <taxon>Candidatus Polarisedimenticolia</taxon>
        <taxon>Candidatus Polarisedimenticolales</taxon>
        <taxon>Candidatus Polarisedimenticolaceae</taxon>
        <taxon>Candidatus Polarisedimenticola</taxon>
    </lineage>
</organism>
<comment type="caution">
    <text evidence="3">The sequence shown here is derived from an EMBL/GenBank/DDBJ whole genome shotgun (WGS) entry which is preliminary data.</text>
</comment>
<name>A0A8J6XW91_9BACT</name>
<keyword evidence="2" id="KW-0732">Signal</keyword>
<gene>
    <name evidence="3" type="ORF">IFK94_04970</name>
</gene>
<evidence type="ECO:0000313" key="4">
    <source>
        <dbReference type="Proteomes" id="UP000648239"/>
    </source>
</evidence>
<evidence type="ECO:0000256" key="1">
    <source>
        <dbReference type="SAM" id="MobiDB-lite"/>
    </source>
</evidence>
<evidence type="ECO:0000313" key="3">
    <source>
        <dbReference type="EMBL" id="MBD3867461.1"/>
    </source>
</evidence>
<accession>A0A8J6XW91</accession>
<dbReference type="AlphaFoldDB" id="A0A8J6XW91"/>
<proteinExistence type="predicted"/>
<protein>
    <recommendedName>
        <fullName evidence="5">PASTA domain-containing protein</fullName>
    </recommendedName>
</protein>
<reference evidence="3 4" key="1">
    <citation type="submission" date="2020-08" db="EMBL/GenBank/DDBJ databases">
        <title>Acidobacteriota in marine sediments use diverse sulfur dissimilation pathways.</title>
        <authorList>
            <person name="Wasmund K."/>
        </authorList>
    </citation>
    <scope>NUCLEOTIDE SEQUENCE [LARGE SCALE GENOMIC DNA]</scope>
    <source>
        <strain evidence="3">MAG AM4</strain>
    </source>
</reference>
<feature type="region of interest" description="Disordered" evidence="1">
    <location>
        <begin position="112"/>
        <end position="152"/>
    </location>
</feature>
<dbReference type="EMBL" id="JACXWD010000010">
    <property type="protein sequence ID" value="MBD3867461.1"/>
    <property type="molecule type" value="Genomic_DNA"/>
</dbReference>
<evidence type="ECO:0008006" key="5">
    <source>
        <dbReference type="Google" id="ProtNLM"/>
    </source>
</evidence>
<feature type="signal peptide" evidence="2">
    <location>
        <begin position="1"/>
        <end position="26"/>
    </location>
</feature>
<sequence length="152" mass="15932">MKNLKSLKVVAAVLIALAMLAAPALAAGQDLTVGKFLIEIAKVKQLDAVDALTARNSLARVGIRVGNLDLDKGLTQGDVVVISTAAGLPMSTSTPEATFDNEQMITFISTFGPELGGSDDENKARGEKPKVDPRDKGKGLKKGLYKSPSEPI</sequence>
<feature type="compositionally biased region" description="Basic and acidic residues" evidence="1">
    <location>
        <begin position="120"/>
        <end position="138"/>
    </location>
</feature>
<dbReference type="Proteomes" id="UP000648239">
    <property type="component" value="Unassembled WGS sequence"/>
</dbReference>
<evidence type="ECO:0000256" key="2">
    <source>
        <dbReference type="SAM" id="SignalP"/>
    </source>
</evidence>
<feature type="chain" id="PRO_5035157182" description="PASTA domain-containing protein" evidence="2">
    <location>
        <begin position="27"/>
        <end position="152"/>
    </location>
</feature>